<evidence type="ECO:0000313" key="3">
    <source>
        <dbReference type="EMBL" id="KAK4467217.1"/>
    </source>
</evidence>
<comment type="caution">
    <text evidence="3">The sequence shown here is derived from an EMBL/GenBank/DDBJ whole genome shotgun (WGS) entry which is preliminary data.</text>
</comment>
<dbReference type="InterPro" id="IPR001810">
    <property type="entry name" value="F-box_dom"/>
</dbReference>
<sequence length="478" mass="53423">MTSRIDAQASAYLLQVPLEVLTRITYYIPTVDLANVRLTCKGLESQLFNFFAYEFFRKKQFMVSTASLQALIDISKHATLSPFLKHVIIATDRATGFFGGTTLDTDQKLQFQLALADNNVLMTGVARDMLAEAFSNLPNLEIVDIRDFNSLSRNRDGLGVPWRSFGSVTLARDIGLPLTTHPILSNDVYASSVFQQVMTALAVAGARPKNVEVLLRNRGWGLFDWAFAIPANHEQSLVGVLSNLKVLHLSLSVRQEPLMIRKFLSCARDITWLRLNFSNLAALELQMVFDWLSLKEGELEDRYDTPAAAHLLVPGCAFPKLERLDIGNADLKPSALLKTIAKFAGTLRTISLRRLHLVDQKNRDPALKKNPWVDFFEALVRIPGLNLRDIDLSELSHVTRNGFRGAVQFEKGGKPARNVRYDTKTSTLPTVIQGAIDGMTADWPYIPPPDVHHGSGDDDDDEDHEDDEDDEDDDMDDA</sequence>
<reference evidence="3" key="1">
    <citation type="journal article" date="2023" name="Mol. Phylogenet. Evol.">
        <title>Genome-scale phylogeny and comparative genomics of the fungal order Sordariales.</title>
        <authorList>
            <person name="Hensen N."/>
            <person name="Bonometti L."/>
            <person name="Westerberg I."/>
            <person name="Brannstrom I.O."/>
            <person name="Guillou S."/>
            <person name="Cros-Aarteil S."/>
            <person name="Calhoun S."/>
            <person name="Haridas S."/>
            <person name="Kuo A."/>
            <person name="Mondo S."/>
            <person name="Pangilinan J."/>
            <person name="Riley R."/>
            <person name="LaButti K."/>
            <person name="Andreopoulos B."/>
            <person name="Lipzen A."/>
            <person name="Chen C."/>
            <person name="Yan M."/>
            <person name="Daum C."/>
            <person name="Ng V."/>
            <person name="Clum A."/>
            <person name="Steindorff A."/>
            <person name="Ohm R.A."/>
            <person name="Martin F."/>
            <person name="Silar P."/>
            <person name="Natvig D.O."/>
            <person name="Lalanne C."/>
            <person name="Gautier V."/>
            <person name="Ament-Velasquez S.L."/>
            <person name="Kruys A."/>
            <person name="Hutchinson M.I."/>
            <person name="Powell A.J."/>
            <person name="Barry K."/>
            <person name="Miller A.N."/>
            <person name="Grigoriev I.V."/>
            <person name="Debuchy R."/>
            <person name="Gladieux P."/>
            <person name="Hiltunen Thoren M."/>
            <person name="Johannesson H."/>
        </authorList>
    </citation>
    <scope>NUCLEOTIDE SEQUENCE</scope>
    <source>
        <strain evidence="3">PSN324</strain>
    </source>
</reference>
<reference evidence="3" key="2">
    <citation type="submission" date="2023-06" db="EMBL/GenBank/DDBJ databases">
        <authorList>
            <consortium name="Lawrence Berkeley National Laboratory"/>
            <person name="Mondo S.J."/>
            <person name="Hensen N."/>
            <person name="Bonometti L."/>
            <person name="Westerberg I."/>
            <person name="Brannstrom I.O."/>
            <person name="Guillou S."/>
            <person name="Cros-Aarteil S."/>
            <person name="Calhoun S."/>
            <person name="Haridas S."/>
            <person name="Kuo A."/>
            <person name="Pangilinan J."/>
            <person name="Riley R."/>
            <person name="Labutti K."/>
            <person name="Andreopoulos B."/>
            <person name="Lipzen A."/>
            <person name="Chen C."/>
            <person name="Yanf M."/>
            <person name="Daum C."/>
            <person name="Ng V."/>
            <person name="Clum A."/>
            <person name="Steindorff A."/>
            <person name="Ohm R."/>
            <person name="Martin F."/>
            <person name="Silar P."/>
            <person name="Natvig D."/>
            <person name="Lalanne C."/>
            <person name="Gautier V."/>
            <person name="Ament-Velasquez S.L."/>
            <person name="Kruys A."/>
            <person name="Hutchinson M.I."/>
            <person name="Powell A.J."/>
            <person name="Barry K."/>
            <person name="Miller A.N."/>
            <person name="Grigoriev I.V."/>
            <person name="Debuchy R."/>
            <person name="Gladieux P."/>
            <person name="Thoren M.H."/>
            <person name="Johannesson H."/>
        </authorList>
    </citation>
    <scope>NUCLEOTIDE SEQUENCE</scope>
    <source>
        <strain evidence="3">PSN324</strain>
    </source>
</reference>
<dbReference type="InterPro" id="IPR032675">
    <property type="entry name" value="LRR_dom_sf"/>
</dbReference>
<dbReference type="EMBL" id="MU864928">
    <property type="protein sequence ID" value="KAK4467217.1"/>
    <property type="molecule type" value="Genomic_DNA"/>
</dbReference>
<proteinExistence type="predicted"/>
<feature type="domain" description="F-box" evidence="2">
    <location>
        <begin position="10"/>
        <end position="59"/>
    </location>
</feature>
<gene>
    <name evidence="3" type="ORF">QBC42DRAFT_247112</name>
</gene>
<dbReference type="Gene3D" id="3.80.10.10">
    <property type="entry name" value="Ribonuclease Inhibitor"/>
    <property type="match status" value="1"/>
</dbReference>
<feature type="region of interest" description="Disordered" evidence="1">
    <location>
        <begin position="442"/>
        <end position="478"/>
    </location>
</feature>
<organism evidence="3 4">
    <name type="scientific">Cladorrhinum samala</name>
    <dbReference type="NCBI Taxonomy" id="585594"/>
    <lineage>
        <taxon>Eukaryota</taxon>
        <taxon>Fungi</taxon>
        <taxon>Dikarya</taxon>
        <taxon>Ascomycota</taxon>
        <taxon>Pezizomycotina</taxon>
        <taxon>Sordariomycetes</taxon>
        <taxon>Sordariomycetidae</taxon>
        <taxon>Sordariales</taxon>
        <taxon>Podosporaceae</taxon>
        <taxon>Cladorrhinum</taxon>
    </lineage>
</organism>
<evidence type="ECO:0000313" key="4">
    <source>
        <dbReference type="Proteomes" id="UP001321749"/>
    </source>
</evidence>
<dbReference type="SUPFAM" id="SSF52047">
    <property type="entry name" value="RNI-like"/>
    <property type="match status" value="1"/>
</dbReference>
<evidence type="ECO:0000259" key="2">
    <source>
        <dbReference type="PROSITE" id="PS50181"/>
    </source>
</evidence>
<feature type="compositionally biased region" description="Acidic residues" evidence="1">
    <location>
        <begin position="457"/>
        <end position="478"/>
    </location>
</feature>
<accession>A0AAV9I2B9</accession>
<name>A0AAV9I2B9_9PEZI</name>
<dbReference type="AlphaFoldDB" id="A0AAV9I2B9"/>
<dbReference type="PROSITE" id="PS50181">
    <property type="entry name" value="FBOX"/>
    <property type="match status" value="1"/>
</dbReference>
<evidence type="ECO:0000256" key="1">
    <source>
        <dbReference type="SAM" id="MobiDB-lite"/>
    </source>
</evidence>
<protein>
    <recommendedName>
        <fullName evidence="2">F-box domain-containing protein</fullName>
    </recommendedName>
</protein>
<keyword evidence="4" id="KW-1185">Reference proteome</keyword>
<dbReference type="Proteomes" id="UP001321749">
    <property type="component" value="Unassembled WGS sequence"/>
</dbReference>